<dbReference type="EMBL" id="JAADJZ010000003">
    <property type="protein sequence ID" value="KAF2876081.1"/>
    <property type="molecule type" value="Genomic_DNA"/>
</dbReference>
<evidence type="ECO:0000259" key="1">
    <source>
        <dbReference type="Pfam" id="PF26652"/>
    </source>
</evidence>
<organism evidence="2 3">
    <name type="scientific">Massariosphaeria phaeospora</name>
    <dbReference type="NCBI Taxonomy" id="100035"/>
    <lineage>
        <taxon>Eukaryota</taxon>
        <taxon>Fungi</taxon>
        <taxon>Dikarya</taxon>
        <taxon>Ascomycota</taxon>
        <taxon>Pezizomycotina</taxon>
        <taxon>Dothideomycetes</taxon>
        <taxon>Pleosporomycetidae</taxon>
        <taxon>Pleosporales</taxon>
        <taxon>Pleosporales incertae sedis</taxon>
        <taxon>Massariosphaeria</taxon>
    </lineage>
</organism>
<gene>
    <name evidence="2" type="ORF">BDV95DRAFT_559971</name>
</gene>
<dbReference type="AlphaFoldDB" id="A0A7C8MG45"/>
<comment type="caution">
    <text evidence="2">The sequence shown here is derived from an EMBL/GenBank/DDBJ whole genome shotgun (WGS) entry which is preliminary data.</text>
</comment>
<dbReference type="Pfam" id="PF26652">
    <property type="entry name" value="Zn_ribbon_double"/>
    <property type="match status" value="1"/>
</dbReference>
<proteinExistence type="predicted"/>
<keyword evidence="3" id="KW-1185">Reference proteome</keyword>
<sequence length="223" mass="25435">MYHQLPTTAKLISLFPNPFRKLVSLLRFPNSAPKPILPLSAAEQAAEHCYILDRIALFQDAPWVTKGLWMCCHCGHITSLLHIGADNPFGKLLCPHCSHIWCPDCETTPHLLPFPTPLYNSSNRTVPTTCGDDFRVPFGEVCTECGITWRAHVAAQPLNWREKLDWKFNEHTVDGLVVLEPPRRYVAFATQREFCVCGAKATHLWPRFRIGKACEWCMDDLHR</sequence>
<accession>A0A7C8MG45</accession>
<dbReference type="Proteomes" id="UP000481861">
    <property type="component" value="Unassembled WGS sequence"/>
</dbReference>
<evidence type="ECO:0000313" key="2">
    <source>
        <dbReference type="EMBL" id="KAF2876081.1"/>
    </source>
</evidence>
<dbReference type="InterPro" id="IPR058253">
    <property type="entry name" value="Zn_ribbon_double"/>
</dbReference>
<dbReference type="OrthoDB" id="3791910at2759"/>
<name>A0A7C8MG45_9PLEO</name>
<evidence type="ECO:0000313" key="3">
    <source>
        <dbReference type="Proteomes" id="UP000481861"/>
    </source>
</evidence>
<protein>
    <recommendedName>
        <fullName evidence="1">Probable double zinc ribbon domain-containing protein</fullName>
    </recommendedName>
</protein>
<feature type="domain" description="Probable double zinc ribbon" evidence="1">
    <location>
        <begin position="67"/>
        <end position="220"/>
    </location>
</feature>
<reference evidence="2 3" key="1">
    <citation type="submission" date="2020-01" db="EMBL/GenBank/DDBJ databases">
        <authorList>
            <consortium name="DOE Joint Genome Institute"/>
            <person name="Haridas S."/>
            <person name="Albert R."/>
            <person name="Binder M."/>
            <person name="Bloem J."/>
            <person name="Labutti K."/>
            <person name="Salamov A."/>
            <person name="Andreopoulos B."/>
            <person name="Baker S.E."/>
            <person name="Barry K."/>
            <person name="Bills G."/>
            <person name="Bluhm B.H."/>
            <person name="Cannon C."/>
            <person name="Castanera R."/>
            <person name="Culley D.E."/>
            <person name="Daum C."/>
            <person name="Ezra D."/>
            <person name="Gonzalez J.B."/>
            <person name="Henrissat B."/>
            <person name="Kuo A."/>
            <person name="Liang C."/>
            <person name="Lipzen A."/>
            <person name="Lutzoni F."/>
            <person name="Magnuson J."/>
            <person name="Mondo S."/>
            <person name="Nolan M."/>
            <person name="Ohm R."/>
            <person name="Pangilinan J."/>
            <person name="Park H.-J.H."/>
            <person name="Ramirez L."/>
            <person name="Alfaro M."/>
            <person name="Sun H."/>
            <person name="Tritt A."/>
            <person name="Yoshinaga Y."/>
            <person name="Zwiers L.-H.L."/>
            <person name="Turgeon B.G."/>
            <person name="Goodwin S.B."/>
            <person name="Spatafora J.W."/>
            <person name="Crous P.W."/>
            <person name="Grigoriev I.V."/>
        </authorList>
    </citation>
    <scope>NUCLEOTIDE SEQUENCE [LARGE SCALE GENOMIC DNA]</scope>
    <source>
        <strain evidence="2 3">CBS 611.86</strain>
    </source>
</reference>